<reference evidence="2" key="1">
    <citation type="journal article" date="2019" name="Int. J. Syst. Evol. Microbiol.">
        <title>The Global Catalogue of Microorganisms (GCM) 10K type strain sequencing project: providing services to taxonomists for standard genome sequencing and annotation.</title>
        <authorList>
            <consortium name="The Broad Institute Genomics Platform"/>
            <consortium name="The Broad Institute Genome Sequencing Center for Infectious Disease"/>
            <person name="Wu L."/>
            <person name="Ma J."/>
        </authorList>
    </citation>
    <scope>NUCLEOTIDE SEQUENCE [LARGE SCALE GENOMIC DNA]</scope>
    <source>
        <strain evidence="2">CCUG 53903</strain>
    </source>
</reference>
<accession>A0ABW2SGK3</accession>
<evidence type="ECO:0000313" key="1">
    <source>
        <dbReference type="EMBL" id="MFC7462569.1"/>
    </source>
</evidence>
<proteinExistence type="predicted"/>
<evidence type="ECO:0008006" key="3">
    <source>
        <dbReference type="Google" id="ProtNLM"/>
    </source>
</evidence>
<dbReference type="EMBL" id="JBHTBZ010000068">
    <property type="protein sequence ID" value="MFC7462569.1"/>
    <property type="molecule type" value="Genomic_DNA"/>
</dbReference>
<gene>
    <name evidence="1" type="ORF">ACFQU0_19270</name>
</gene>
<dbReference type="RefSeq" id="WP_382203459.1">
    <property type="nucleotide sequence ID" value="NZ_JBHTBZ010000068.1"/>
</dbReference>
<comment type="caution">
    <text evidence="1">The sequence shown here is derived from an EMBL/GenBank/DDBJ whole genome shotgun (WGS) entry which is preliminary data.</text>
</comment>
<organism evidence="1 2">
    <name type="scientific">Hydrogenophaga defluvii</name>
    <dbReference type="NCBI Taxonomy" id="249410"/>
    <lineage>
        <taxon>Bacteria</taxon>
        <taxon>Pseudomonadati</taxon>
        <taxon>Pseudomonadota</taxon>
        <taxon>Betaproteobacteria</taxon>
        <taxon>Burkholderiales</taxon>
        <taxon>Comamonadaceae</taxon>
        <taxon>Hydrogenophaga</taxon>
    </lineage>
</organism>
<protein>
    <recommendedName>
        <fullName evidence="3">DUF2867 domain-containing protein</fullName>
    </recommendedName>
</protein>
<dbReference type="Proteomes" id="UP001596457">
    <property type="component" value="Unassembled WGS sequence"/>
</dbReference>
<keyword evidence="2" id="KW-1185">Reference proteome</keyword>
<evidence type="ECO:0000313" key="2">
    <source>
        <dbReference type="Proteomes" id="UP001596457"/>
    </source>
</evidence>
<name>A0ABW2SGK3_9BURK</name>
<sequence>MQLIDRHLPQWQFQEQHGVWVKGVEAHRLFDAIEPALRAPDPVIESAIALRELPGRWLQQLGWGGQQLPVRPFGYDSFTRLGHTPGREVVFGLAGQFWRMDYGLVKFADADAFSQLQTVPKLVLDVRLEPAEGACLLLTRTRVLCPDETSRRRFAPYWYLIRPVSGLIRRRLLGRIKSLAETAP</sequence>